<feature type="transmembrane region" description="Helical" evidence="1">
    <location>
        <begin position="90"/>
        <end position="108"/>
    </location>
</feature>
<keyword evidence="3" id="KW-1185">Reference proteome</keyword>
<gene>
    <name evidence="2" type="ORF">AKAME5_002534700</name>
</gene>
<comment type="caution">
    <text evidence="2">The sequence shown here is derived from an EMBL/GenBank/DDBJ whole genome shotgun (WGS) entry which is preliminary data.</text>
</comment>
<protein>
    <submittedName>
        <fullName evidence="2">Uncharacterized protein</fullName>
    </submittedName>
</protein>
<proteinExistence type="predicted"/>
<reference evidence="2" key="1">
    <citation type="submission" date="2022-08" db="EMBL/GenBank/DDBJ databases">
        <title>Genome sequencing of akame (Lates japonicus).</title>
        <authorList>
            <person name="Hashiguchi Y."/>
            <person name="Takahashi H."/>
        </authorList>
    </citation>
    <scope>NUCLEOTIDE SEQUENCE</scope>
    <source>
        <strain evidence="2">Kochi</strain>
    </source>
</reference>
<keyword evidence="1" id="KW-0812">Transmembrane</keyword>
<organism evidence="2 3">
    <name type="scientific">Lates japonicus</name>
    <name type="common">Japanese lates</name>
    <dbReference type="NCBI Taxonomy" id="270547"/>
    <lineage>
        <taxon>Eukaryota</taxon>
        <taxon>Metazoa</taxon>
        <taxon>Chordata</taxon>
        <taxon>Craniata</taxon>
        <taxon>Vertebrata</taxon>
        <taxon>Euteleostomi</taxon>
        <taxon>Actinopterygii</taxon>
        <taxon>Neopterygii</taxon>
        <taxon>Teleostei</taxon>
        <taxon>Neoteleostei</taxon>
        <taxon>Acanthomorphata</taxon>
        <taxon>Carangaria</taxon>
        <taxon>Carangaria incertae sedis</taxon>
        <taxon>Centropomidae</taxon>
        <taxon>Lates</taxon>
    </lineage>
</organism>
<sequence length="131" mass="15089">MYQTTVISLKGVGAQADRAEQEERQRQGTGCHRWMRTSRRQGRCLPGLDPEEPLMEPCLTLQRGVFNQCDCPTFSICVCVCLPLEPEGRLLMVAAMAMVVMLVVMMMMRWQWRCSRDFWLSSPCLLKDSLR</sequence>
<accession>A0AAD3NK82</accession>
<dbReference type="AlphaFoldDB" id="A0AAD3NK82"/>
<name>A0AAD3NK82_LATJO</name>
<evidence type="ECO:0000313" key="2">
    <source>
        <dbReference type="EMBL" id="GLD74020.1"/>
    </source>
</evidence>
<dbReference type="Proteomes" id="UP001279410">
    <property type="component" value="Unassembled WGS sequence"/>
</dbReference>
<keyword evidence="1" id="KW-0472">Membrane</keyword>
<evidence type="ECO:0000313" key="3">
    <source>
        <dbReference type="Proteomes" id="UP001279410"/>
    </source>
</evidence>
<dbReference type="EMBL" id="BRZM01001950">
    <property type="protein sequence ID" value="GLD74020.1"/>
    <property type="molecule type" value="Genomic_DNA"/>
</dbReference>
<keyword evidence="1" id="KW-1133">Transmembrane helix</keyword>
<evidence type="ECO:0000256" key="1">
    <source>
        <dbReference type="SAM" id="Phobius"/>
    </source>
</evidence>